<dbReference type="InterPro" id="IPR013656">
    <property type="entry name" value="PAS_4"/>
</dbReference>
<proteinExistence type="predicted"/>
<dbReference type="CDD" id="cd00130">
    <property type="entry name" value="PAS"/>
    <property type="match status" value="1"/>
</dbReference>
<dbReference type="InterPro" id="IPR035919">
    <property type="entry name" value="EAL_sf"/>
</dbReference>
<dbReference type="PANTHER" id="PTHR33121:SF71">
    <property type="entry name" value="OXYGEN SENSOR PROTEIN DOSP"/>
    <property type="match status" value="1"/>
</dbReference>
<dbReference type="Gene3D" id="3.20.20.450">
    <property type="entry name" value="EAL domain"/>
    <property type="match status" value="1"/>
</dbReference>
<dbReference type="InterPro" id="IPR043128">
    <property type="entry name" value="Rev_trsase/Diguanyl_cyclase"/>
</dbReference>
<dbReference type="GO" id="GO:0071111">
    <property type="term" value="F:cyclic-guanylate-specific phosphodiesterase activity"/>
    <property type="evidence" value="ECO:0007669"/>
    <property type="project" value="InterPro"/>
</dbReference>
<dbReference type="InterPro" id="IPR000160">
    <property type="entry name" value="GGDEF_dom"/>
</dbReference>
<dbReference type="InterPro" id="IPR050706">
    <property type="entry name" value="Cyclic-di-GMP_PDE-like"/>
</dbReference>
<evidence type="ECO:0000259" key="1">
    <source>
        <dbReference type="PROSITE" id="PS50113"/>
    </source>
</evidence>
<feature type="domain" description="PAC" evidence="1">
    <location>
        <begin position="90"/>
        <end position="145"/>
    </location>
</feature>
<dbReference type="Gene3D" id="3.30.70.270">
    <property type="match status" value="1"/>
</dbReference>
<feature type="domain" description="GGDEF" evidence="3">
    <location>
        <begin position="169"/>
        <end position="303"/>
    </location>
</feature>
<dbReference type="PANTHER" id="PTHR33121">
    <property type="entry name" value="CYCLIC DI-GMP PHOSPHODIESTERASE PDEF"/>
    <property type="match status" value="1"/>
</dbReference>
<dbReference type="InterPro" id="IPR001633">
    <property type="entry name" value="EAL_dom"/>
</dbReference>
<dbReference type="SMART" id="SM00052">
    <property type="entry name" value="EAL"/>
    <property type="match status" value="1"/>
</dbReference>
<dbReference type="InterPro" id="IPR000700">
    <property type="entry name" value="PAS-assoc_C"/>
</dbReference>
<dbReference type="NCBIfam" id="TIGR00229">
    <property type="entry name" value="sensory_box"/>
    <property type="match status" value="1"/>
</dbReference>
<organism evidence="4 5">
    <name type="scientific">Aliarcobacter cryaerophilus</name>
    <dbReference type="NCBI Taxonomy" id="28198"/>
    <lineage>
        <taxon>Bacteria</taxon>
        <taxon>Pseudomonadati</taxon>
        <taxon>Campylobacterota</taxon>
        <taxon>Epsilonproteobacteria</taxon>
        <taxon>Campylobacterales</taxon>
        <taxon>Arcobacteraceae</taxon>
        <taxon>Aliarcobacter</taxon>
    </lineage>
</organism>
<dbReference type="NCBIfam" id="TIGR00254">
    <property type="entry name" value="GGDEF"/>
    <property type="match status" value="1"/>
</dbReference>
<evidence type="ECO:0000259" key="2">
    <source>
        <dbReference type="PROSITE" id="PS50883"/>
    </source>
</evidence>
<dbReference type="SMART" id="SM00267">
    <property type="entry name" value="GGDEF"/>
    <property type="match status" value="1"/>
</dbReference>
<dbReference type="Pfam" id="PF08448">
    <property type="entry name" value="PAS_4"/>
    <property type="match status" value="1"/>
</dbReference>
<feature type="domain" description="EAL" evidence="2">
    <location>
        <begin position="304"/>
        <end position="541"/>
    </location>
</feature>
<dbReference type="SUPFAM" id="SSF55073">
    <property type="entry name" value="Nucleotide cyclase"/>
    <property type="match status" value="1"/>
</dbReference>
<dbReference type="PROSITE" id="PS50887">
    <property type="entry name" value="GGDEF"/>
    <property type="match status" value="1"/>
</dbReference>
<dbReference type="SUPFAM" id="SSF141868">
    <property type="entry name" value="EAL domain-like"/>
    <property type="match status" value="1"/>
</dbReference>
<dbReference type="Pfam" id="PF00563">
    <property type="entry name" value="EAL"/>
    <property type="match status" value="1"/>
</dbReference>
<sequence>MKKNTINSDTLLSLISKHSPDMLWIKDLNGRYLYANNAICNGLLIATPDEVIGKTDIFFALREREKYKDNKNWHTFGELCTNTDLETIKSMKPLRFLENGNIQGKMTYLEVDKAPFFDENKNLIGVIGTARDITEEILLKERNEYLMYFDQLTSLPNRQKIILDIENKKAKSSIVFNIDDFKEVNDFFGTNNADKILQDIALRFIKYGYTAYRIDGDEFAILFFDEKSEEELQNEAIKIIDLLDSEPFYIDDKTILITFSIGIAKSDEKLLTKVDIAVNNAKTSNNHICIYEESKNIEERYKENIELATQIKEAILGNRIICHYQPLLNIENSEIYSYESLVRLIDNKGNSLAPYKFLDFSKKIKLYSSITKIVVTQACKTFQNRDENFSINLSVDDIKDLETVDFILKTIKETNTSRRVTFEILESEGIENYQEVISFINQIKSLGARIAIDDFGTGYSNFEHLLRLDVDYIKIDGSLIKNIVTDDKHRLIVETIVSFARRIGIKTVAEFVSDEKILQTIKEIGISCAQGYHIGKPETLV</sequence>
<evidence type="ECO:0000259" key="3">
    <source>
        <dbReference type="PROSITE" id="PS50887"/>
    </source>
</evidence>
<evidence type="ECO:0000313" key="4">
    <source>
        <dbReference type="EMBL" id="OQR41456.1"/>
    </source>
</evidence>
<dbReference type="AlphaFoldDB" id="A0A1V9VBK2"/>
<protein>
    <submittedName>
        <fullName evidence="4">GGDEF domain-containing protein</fullName>
    </submittedName>
</protein>
<dbReference type="Gene3D" id="3.30.450.20">
    <property type="entry name" value="PAS domain"/>
    <property type="match status" value="1"/>
</dbReference>
<dbReference type="EMBL" id="LNTC01000056">
    <property type="protein sequence ID" value="OQR41456.1"/>
    <property type="molecule type" value="Genomic_DNA"/>
</dbReference>
<dbReference type="InterPro" id="IPR000014">
    <property type="entry name" value="PAS"/>
</dbReference>
<comment type="caution">
    <text evidence="4">The sequence shown here is derived from an EMBL/GenBank/DDBJ whole genome shotgun (WGS) entry which is preliminary data.</text>
</comment>
<dbReference type="PROSITE" id="PS50883">
    <property type="entry name" value="EAL"/>
    <property type="match status" value="1"/>
</dbReference>
<gene>
    <name evidence="4" type="ORF">AS859_05580</name>
</gene>
<reference evidence="4 5" key="1">
    <citation type="submission" date="2017-04" db="EMBL/GenBank/DDBJ databases">
        <title>Accumulation and expression of multiple antibiotic resistance genes in Arcobacter cryaerophilus that thrives in sewage.</title>
        <authorList>
            <person name="Millar J.A."/>
            <person name="Raghavan R."/>
        </authorList>
    </citation>
    <scope>NUCLEOTIDE SEQUENCE [LARGE SCALE GENOMIC DNA]</scope>
    <source>
        <strain evidence="4 5">AZT-1</strain>
    </source>
</reference>
<dbReference type="CDD" id="cd01949">
    <property type="entry name" value="GGDEF"/>
    <property type="match status" value="1"/>
</dbReference>
<accession>A0A1V9VBK2</accession>
<dbReference type="Proteomes" id="UP000192599">
    <property type="component" value="Unassembled WGS sequence"/>
</dbReference>
<evidence type="ECO:0000313" key="5">
    <source>
        <dbReference type="Proteomes" id="UP000192599"/>
    </source>
</evidence>
<dbReference type="SUPFAM" id="SSF55785">
    <property type="entry name" value="PYP-like sensor domain (PAS domain)"/>
    <property type="match status" value="1"/>
</dbReference>
<dbReference type="InterPro" id="IPR035965">
    <property type="entry name" value="PAS-like_dom_sf"/>
</dbReference>
<dbReference type="PROSITE" id="PS50113">
    <property type="entry name" value="PAC"/>
    <property type="match status" value="1"/>
</dbReference>
<name>A0A1V9VBK2_9BACT</name>
<dbReference type="Pfam" id="PF00990">
    <property type="entry name" value="GGDEF"/>
    <property type="match status" value="1"/>
</dbReference>
<dbReference type="InterPro" id="IPR029787">
    <property type="entry name" value="Nucleotide_cyclase"/>
</dbReference>
<dbReference type="CDD" id="cd01948">
    <property type="entry name" value="EAL"/>
    <property type="match status" value="1"/>
</dbReference>